<comment type="caution">
    <text evidence="2">The sequence shown here is derived from an EMBL/GenBank/DDBJ whole genome shotgun (WGS) entry which is preliminary data.</text>
</comment>
<dbReference type="EMBL" id="BAAAUT010000005">
    <property type="protein sequence ID" value="GAA3119569.1"/>
    <property type="molecule type" value="Genomic_DNA"/>
</dbReference>
<accession>A0ABP6MNB5</accession>
<keyword evidence="3" id="KW-1185">Reference proteome</keyword>
<dbReference type="Gene3D" id="1.20.1250.20">
    <property type="entry name" value="MFS general substrate transporter like domains"/>
    <property type="match status" value="1"/>
</dbReference>
<keyword evidence="1" id="KW-0812">Transmembrane</keyword>
<evidence type="ECO:0000313" key="2">
    <source>
        <dbReference type="EMBL" id="GAA3119569.1"/>
    </source>
</evidence>
<keyword evidence="1" id="KW-1133">Transmembrane helix</keyword>
<gene>
    <name evidence="2" type="ORF">GCM10010466_08000</name>
</gene>
<protein>
    <submittedName>
        <fullName evidence="2">Uncharacterized protein</fullName>
    </submittedName>
</protein>
<keyword evidence="1" id="KW-0472">Membrane</keyword>
<sequence length="60" mass="6432">MYRLWRGGGFAVGAILSGVVADLYGMRAAIWAVSAVTVASGLVVAVRMRETNARRAPRRP</sequence>
<feature type="transmembrane region" description="Helical" evidence="1">
    <location>
        <begin position="31"/>
        <end position="48"/>
    </location>
</feature>
<evidence type="ECO:0000313" key="3">
    <source>
        <dbReference type="Proteomes" id="UP001500320"/>
    </source>
</evidence>
<dbReference type="InterPro" id="IPR036259">
    <property type="entry name" value="MFS_trans_sf"/>
</dbReference>
<evidence type="ECO:0000256" key="1">
    <source>
        <dbReference type="SAM" id="Phobius"/>
    </source>
</evidence>
<dbReference type="SUPFAM" id="SSF103473">
    <property type="entry name" value="MFS general substrate transporter"/>
    <property type="match status" value="1"/>
</dbReference>
<reference evidence="3" key="1">
    <citation type="journal article" date="2019" name="Int. J. Syst. Evol. Microbiol.">
        <title>The Global Catalogue of Microorganisms (GCM) 10K type strain sequencing project: providing services to taxonomists for standard genome sequencing and annotation.</title>
        <authorList>
            <consortium name="The Broad Institute Genomics Platform"/>
            <consortium name="The Broad Institute Genome Sequencing Center for Infectious Disease"/>
            <person name="Wu L."/>
            <person name="Ma J."/>
        </authorList>
    </citation>
    <scope>NUCLEOTIDE SEQUENCE [LARGE SCALE GENOMIC DNA]</scope>
    <source>
        <strain evidence="3">JCM 9373</strain>
    </source>
</reference>
<dbReference type="Proteomes" id="UP001500320">
    <property type="component" value="Unassembled WGS sequence"/>
</dbReference>
<proteinExistence type="predicted"/>
<name>A0ABP6MNB5_9ACTN</name>
<dbReference type="RefSeq" id="WP_344855986.1">
    <property type="nucleotide sequence ID" value="NZ_BAAAUT010000005.1"/>
</dbReference>
<organism evidence="2 3">
    <name type="scientific">Planomonospora alba</name>
    <dbReference type="NCBI Taxonomy" id="161354"/>
    <lineage>
        <taxon>Bacteria</taxon>
        <taxon>Bacillati</taxon>
        <taxon>Actinomycetota</taxon>
        <taxon>Actinomycetes</taxon>
        <taxon>Streptosporangiales</taxon>
        <taxon>Streptosporangiaceae</taxon>
        <taxon>Planomonospora</taxon>
    </lineage>
</organism>